<dbReference type="SUPFAM" id="SSF81901">
    <property type="entry name" value="HCP-like"/>
    <property type="match status" value="1"/>
</dbReference>
<evidence type="ECO:0008006" key="4">
    <source>
        <dbReference type="Google" id="ProtNLM"/>
    </source>
</evidence>
<name>A0ABV7FJ58_9ALTE</name>
<dbReference type="Gene3D" id="1.25.40.10">
    <property type="entry name" value="Tetratricopeptide repeat domain"/>
    <property type="match status" value="1"/>
</dbReference>
<evidence type="ECO:0000256" key="1">
    <source>
        <dbReference type="SAM" id="SignalP"/>
    </source>
</evidence>
<dbReference type="EMBL" id="JBHRSW010000004">
    <property type="protein sequence ID" value="MFC3120180.1"/>
    <property type="molecule type" value="Genomic_DNA"/>
</dbReference>
<dbReference type="Proteomes" id="UP001595478">
    <property type="component" value="Unassembled WGS sequence"/>
</dbReference>
<feature type="signal peptide" evidence="1">
    <location>
        <begin position="1"/>
        <end position="24"/>
    </location>
</feature>
<accession>A0ABV7FJ58</accession>
<reference evidence="3" key="1">
    <citation type="journal article" date="2019" name="Int. J. Syst. Evol. Microbiol.">
        <title>The Global Catalogue of Microorganisms (GCM) 10K type strain sequencing project: providing services to taxonomists for standard genome sequencing and annotation.</title>
        <authorList>
            <consortium name="The Broad Institute Genomics Platform"/>
            <consortium name="The Broad Institute Genome Sequencing Center for Infectious Disease"/>
            <person name="Wu L."/>
            <person name="Ma J."/>
        </authorList>
    </citation>
    <scope>NUCLEOTIDE SEQUENCE [LARGE SCALE GENOMIC DNA]</scope>
    <source>
        <strain evidence="3">KCTC 52473</strain>
    </source>
</reference>
<keyword evidence="3" id="KW-1185">Reference proteome</keyword>
<protein>
    <recommendedName>
        <fullName evidence="4">Sel1 repeat family protein</fullName>
    </recommendedName>
</protein>
<feature type="chain" id="PRO_5045691174" description="Sel1 repeat family protein" evidence="1">
    <location>
        <begin position="25"/>
        <end position="533"/>
    </location>
</feature>
<evidence type="ECO:0000313" key="2">
    <source>
        <dbReference type="EMBL" id="MFC3120180.1"/>
    </source>
</evidence>
<comment type="caution">
    <text evidence="2">The sequence shown here is derived from an EMBL/GenBank/DDBJ whole genome shotgun (WGS) entry which is preliminary data.</text>
</comment>
<proteinExistence type="predicted"/>
<dbReference type="InterPro" id="IPR011990">
    <property type="entry name" value="TPR-like_helical_dom_sf"/>
</dbReference>
<evidence type="ECO:0000313" key="3">
    <source>
        <dbReference type="Proteomes" id="UP001595478"/>
    </source>
</evidence>
<keyword evidence="1" id="KW-0732">Signal</keyword>
<dbReference type="RefSeq" id="WP_376918322.1">
    <property type="nucleotide sequence ID" value="NZ_JBHRSW010000004.1"/>
</dbReference>
<gene>
    <name evidence="2" type="ORF">ACFOHL_00930</name>
</gene>
<organism evidence="2 3">
    <name type="scientific">Agaribacter flavus</name>
    <dbReference type="NCBI Taxonomy" id="1902781"/>
    <lineage>
        <taxon>Bacteria</taxon>
        <taxon>Pseudomonadati</taxon>
        <taxon>Pseudomonadota</taxon>
        <taxon>Gammaproteobacteria</taxon>
        <taxon>Alteromonadales</taxon>
        <taxon>Alteromonadaceae</taxon>
        <taxon>Agaribacter</taxon>
    </lineage>
</organism>
<sequence length="533" mass="60324">MRLRLFQCALLLFTFVFVSSSSHLNPAFLLSQGLEKQQPYLLWQAYVLGAEDADDALFEYSVSASSPEPWLAMLAKSGHVISSVYLADNATNKQTQAKYYALAAQQGHARAQFEYALLHDTNINGMLRFLKASAKQAYSPAIIAYAKHLHANEYTNDKVNEDEVLYWLEKASLLDAESAIKQAKRLWNKNNKEQAIAKFMLAKEIGSTRADRYIDILQNYAVQPVTSVFAPQQQQTKCLQEVQALAFSLESMLQAVEMREKFLVDNRMSSLGICLQKPIWLDGEQVRCAFDPKSGRNTCDFYPLVSQKSAPSFSHLVFFVERGKAYVNNGAMYIDLADEYSVFVHELAHFVGFVDEYTLSESAAEHYCLADTAPNLLVHDPISEKAKGKLDWWRRLFAQTQFAQAQAGALEQRKNSQQFVSLTENTNYVENEDKVGNMDSQQASEQNVIPSLSIAPSRSCKKLDLQVFKPSADITFLEHHDTENIPELYLLMWQALLQQQAAEKPLIKLFLEAANQSKDADLIDFWADAYYSL</sequence>